<dbReference type="InterPro" id="IPR008250">
    <property type="entry name" value="ATPase_P-typ_transduc_dom_A_sf"/>
</dbReference>
<dbReference type="EMBL" id="JPKZ01003182">
    <property type="protein sequence ID" value="KHN73001.1"/>
    <property type="molecule type" value="Genomic_DNA"/>
</dbReference>
<dbReference type="Proteomes" id="UP000031036">
    <property type="component" value="Unassembled WGS sequence"/>
</dbReference>
<dbReference type="GO" id="GO:0006897">
    <property type="term" value="P:endocytosis"/>
    <property type="evidence" value="ECO:0007669"/>
    <property type="project" value="TreeGrafter"/>
</dbReference>
<feature type="region of interest" description="Disordered" evidence="2">
    <location>
        <begin position="449"/>
        <end position="519"/>
    </location>
</feature>
<evidence type="ECO:0000313" key="3">
    <source>
        <dbReference type="EMBL" id="KHN73001.1"/>
    </source>
</evidence>
<dbReference type="InterPro" id="IPR036770">
    <property type="entry name" value="Ankyrin_rpt-contain_sf"/>
</dbReference>
<feature type="compositionally biased region" description="Low complexity" evidence="2">
    <location>
        <begin position="449"/>
        <end position="458"/>
    </location>
</feature>
<dbReference type="OrthoDB" id="5850559at2759"/>
<protein>
    <submittedName>
        <fullName evidence="3">Putative phospholipid-transporting ATPase IIB</fullName>
    </submittedName>
</protein>
<dbReference type="AlphaFoldDB" id="A0A0B2UPT1"/>
<accession>A0A0B2UPT1</accession>
<reference evidence="3 4" key="1">
    <citation type="submission" date="2014-11" db="EMBL/GenBank/DDBJ databases">
        <title>Genetic blueprint of the zoonotic pathogen Toxocara canis.</title>
        <authorList>
            <person name="Zhu X.-Q."/>
            <person name="Korhonen P.K."/>
            <person name="Cai H."/>
            <person name="Young N.D."/>
            <person name="Nejsum P."/>
            <person name="von Samson-Himmelstjerna G."/>
            <person name="Boag P.R."/>
            <person name="Tan P."/>
            <person name="Li Q."/>
            <person name="Min J."/>
            <person name="Yang Y."/>
            <person name="Wang X."/>
            <person name="Fang X."/>
            <person name="Hall R.S."/>
            <person name="Hofmann A."/>
            <person name="Sternberg P.W."/>
            <person name="Jex A.R."/>
            <person name="Gasser R.B."/>
        </authorList>
    </citation>
    <scope>NUCLEOTIDE SEQUENCE [LARGE SCALE GENOMIC DNA]</scope>
    <source>
        <strain evidence="3">PN_DK_2014</strain>
    </source>
</reference>
<evidence type="ECO:0000313" key="4">
    <source>
        <dbReference type="Proteomes" id="UP000031036"/>
    </source>
</evidence>
<keyword evidence="4" id="KW-1185">Reference proteome</keyword>
<comment type="caution">
    <text evidence="3">The sequence shown here is derived from an EMBL/GenBank/DDBJ whole genome shotgun (WGS) entry which is preliminary data.</text>
</comment>
<dbReference type="Gene3D" id="2.70.150.10">
    <property type="entry name" value="Calcium-transporting ATPase, cytoplasmic transduction domain A"/>
    <property type="match status" value="2"/>
</dbReference>
<organism evidence="3 4">
    <name type="scientific">Toxocara canis</name>
    <name type="common">Canine roundworm</name>
    <dbReference type="NCBI Taxonomy" id="6265"/>
    <lineage>
        <taxon>Eukaryota</taxon>
        <taxon>Metazoa</taxon>
        <taxon>Ecdysozoa</taxon>
        <taxon>Nematoda</taxon>
        <taxon>Chromadorea</taxon>
        <taxon>Rhabditida</taxon>
        <taxon>Spirurina</taxon>
        <taxon>Ascaridomorpha</taxon>
        <taxon>Ascaridoidea</taxon>
        <taxon>Toxocaridae</taxon>
        <taxon>Toxocara</taxon>
    </lineage>
</organism>
<dbReference type="Pfam" id="PF12796">
    <property type="entry name" value="Ank_2"/>
    <property type="match status" value="1"/>
</dbReference>
<sequence>MLITAGVHLAKDTGSELLNAFKYANFTFDEEKGVAALSRAELDEAENSRDATQKEWDEIIPEEERKKEEFFAKTMLGLSALHLSILVHDFNGNVLRLILKSGADASMKTSQGGATALHLAVEPKIVNIIAEGKQALPLSSVDSNEDTPLARASLNGFLEVAKTLLKAGADISEKYRSGVTLLLRAIAAKNDETSVFLLNNGADATASDITVGDLIVIQKNKRVPADLVLLRTTEKSGASFIRTDELDGETDWKLRIAVPVTQNLPRDEDIFDLNVEVYAEKPQKDIHDFVGTLKKTGCVCCSDITVGDLIVIQKNKRVPADLVLLRTTEKSGASFIRTDELDGETDWKLRIAVPVTQNLPRDEDIFDLNVEVYAEKPQKDIHDFVGTLKEVYWGIIWERPHPEDRRRCLVKSFADTKTRLSDNFIAGFNHKITYMERSKGAVLINSDVSVSSDEAQSSSDDEGPRGKARLKRKMGVRSEAKRKRPVGSEEDSYSDEATRSSKRITIKSSKTAQPINYKDIGPNEEMLSVSSSRLMSEPAQSINYKDISSNEEVIDWFIDLID</sequence>
<feature type="compositionally biased region" description="Basic residues" evidence="2">
    <location>
        <begin position="466"/>
        <end position="485"/>
    </location>
</feature>
<dbReference type="Gene3D" id="1.25.40.20">
    <property type="entry name" value="Ankyrin repeat-containing domain"/>
    <property type="match status" value="1"/>
</dbReference>
<dbReference type="InterPro" id="IPR002110">
    <property type="entry name" value="Ankyrin_rpt"/>
</dbReference>
<dbReference type="SUPFAM" id="SSF81653">
    <property type="entry name" value="Calcium ATPase, transduction domain A"/>
    <property type="match status" value="2"/>
</dbReference>
<dbReference type="GO" id="GO:0005886">
    <property type="term" value="C:plasma membrane"/>
    <property type="evidence" value="ECO:0007669"/>
    <property type="project" value="TreeGrafter"/>
</dbReference>
<evidence type="ECO:0000256" key="1">
    <source>
        <dbReference type="PROSITE-ProRule" id="PRU00023"/>
    </source>
</evidence>
<feature type="repeat" description="ANK" evidence="1">
    <location>
        <begin position="76"/>
        <end position="110"/>
    </location>
</feature>
<dbReference type="GO" id="GO:0005768">
    <property type="term" value="C:endosome"/>
    <property type="evidence" value="ECO:0007669"/>
    <property type="project" value="TreeGrafter"/>
</dbReference>
<dbReference type="SUPFAM" id="SSF48403">
    <property type="entry name" value="Ankyrin repeat"/>
    <property type="match status" value="1"/>
</dbReference>
<dbReference type="GO" id="GO:0005802">
    <property type="term" value="C:trans-Golgi network"/>
    <property type="evidence" value="ECO:0007669"/>
    <property type="project" value="TreeGrafter"/>
</dbReference>
<dbReference type="GO" id="GO:0006890">
    <property type="term" value="P:retrograde vesicle-mediated transport, Golgi to endoplasmic reticulum"/>
    <property type="evidence" value="ECO:0007669"/>
    <property type="project" value="TreeGrafter"/>
</dbReference>
<dbReference type="PROSITE" id="PS50297">
    <property type="entry name" value="ANK_REP_REGION"/>
    <property type="match status" value="1"/>
</dbReference>
<gene>
    <name evidence="3" type="primary">ATP9B</name>
    <name evidence="3" type="ORF">Tcan_12889</name>
</gene>
<proteinExistence type="predicted"/>
<feature type="repeat" description="ANK" evidence="1">
    <location>
        <begin position="144"/>
        <end position="176"/>
    </location>
</feature>
<keyword evidence="1" id="KW-0040">ANK repeat</keyword>
<dbReference type="GO" id="GO:0140326">
    <property type="term" value="F:ATPase-coupled intramembrane lipid transporter activity"/>
    <property type="evidence" value="ECO:0007669"/>
    <property type="project" value="TreeGrafter"/>
</dbReference>
<name>A0A0B2UPT1_TOXCA</name>
<dbReference type="PANTHER" id="PTHR24092">
    <property type="entry name" value="PROBABLE PHOSPHOLIPID-TRANSPORTING ATPASE"/>
    <property type="match status" value="1"/>
</dbReference>
<dbReference type="PROSITE" id="PS50088">
    <property type="entry name" value="ANK_REPEAT"/>
    <property type="match status" value="2"/>
</dbReference>
<evidence type="ECO:0000256" key="2">
    <source>
        <dbReference type="SAM" id="MobiDB-lite"/>
    </source>
</evidence>
<dbReference type="SMART" id="SM00248">
    <property type="entry name" value="ANK"/>
    <property type="match status" value="4"/>
</dbReference>
<dbReference type="PANTHER" id="PTHR24092:SF5">
    <property type="entry name" value="PHOSPHOLIPID-TRANSPORTING ATPASE"/>
    <property type="match status" value="1"/>
</dbReference>
<dbReference type="GO" id="GO:0045332">
    <property type="term" value="P:phospholipid translocation"/>
    <property type="evidence" value="ECO:0007669"/>
    <property type="project" value="TreeGrafter"/>
</dbReference>
<dbReference type="STRING" id="6265.A0A0B2UPT1"/>